<dbReference type="RefSeq" id="WP_166523785.1">
    <property type="nucleotide sequence ID" value="NZ_JAAABI010000003.1"/>
</dbReference>
<dbReference type="Pfam" id="PF19937">
    <property type="entry name" value="GldC-like"/>
    <property type="match status" value="1"/>
</dbReference>
<accession>A0A964WXZ6</accession>
<gene>
    <name evidence="1" type="primary">gldC</name>
    <name evidence="1" type="ORF">GTQ34_10560</name>
</gene>
<name>A0A964WXZ6_9FLAO</name>
<protein>
    <submittedName>
        <fullName evidence="1">Gliding motility protein GldC</fullName>
    </submittedName>
</protein>
<keyword evidence="2" id="KW-1185">Reference proteome</keyword>
<dbReference type="EMBL" id="JAAABI010000003">
    <property type="protein sequence ID" value="NAY92362.1"/>
    <property type="molecule type" value="Genomic_DNA"/>
</dbReference>
<dbReference type="Proteomes" id="UP000667650">
    <property type="component" value="Unassembled WGS sequence"/>
</dbReference>
<evidence type="ECO:0000313" key="2">
    <source>
        <dbReference type="Proteomes" id="UP000667650"/>
    </source>
</evidence>
<proteinExistence type="predicted"/>
<reference evidence="1" key="1">
    <citation type="submission" date="2020-01" db="EMBL/GenBank/DDBJ databases">
        <title>Muricauda ochracea sp. nov., isolated from a tidal flat of Garorim bay in Korea.</title>
        <authorList>
            <person name="Kim D."/>
            <person name="Yoo Y."/>
            <person name="Kim J.-J."/>
        </authorList>
    </citation>
    <scope>NUCLEOTIDE SEQUENCE</scope>
    <source>
        <strain evidence="1">JGD-17</strain>
    </source>
</reference>
<evidence type="ECO:0000313" key="1">
    <source>
        <dbReference type="EMBL" id="NAY92362.1"/>
    </source>
</evidence>
<organism evidence="1 2">
    <name type="scientific">Flagellimonas ochracea</name>
    <dbReference type="NCBI Taxonomy" id="2696472"/>
    <lineage>
        <taxon>Bacteria</taxon>
        <taxon>Pseudomonadati</taxon>
        <taxon>Bacteroidota</taxon>
        <taxon>Flavobacteriia</taxon>
        <taxon>Flavobacteriales</taxon>
        <taxon>Flavobacteriaceae</taxon>
        <taxon>Flagellimonas</taxon>
    </lineage>
</organism>
<dbReference type="NCBIfam" id="TIGR03515">
    <property type="entry name" value="GldC"/>
    <property type="match status" value="1"/>
</dbReference>
<dbReference type="InterPro" id="IPR019854">
    <property type="entry name" value="Motility-assoc_prot_GldC"/>
</dbReference>
<comment type="caution">
    <text evidence="1">The sequence shown here is derived from an EMBL/GenBank/DDBJ whole genome shotgun (WGS) entry which is preliminary data.</text>
</comment>
<dbReference type="AlphaFoldDB" id="A0A964WXZ6"/>
<sequence>MAVVHTSEIKLKVGLDENRVPEELTWSAEDGGINSEEAKALLLSVWDSKNKESLKIDLWTKDMPVEEMKIFFHQTLVTMADTFYKATQDEKMTATMKDFCEYFAEKLELK</sequence>